<feature type="region of interest" description="Disordered" evidence="13">
    <location>
        <begin position="146"/>
        <end position="171"/>
    </location>
</feature>
<reference evidence="16" key="1">
    <citation type="submission" date="2020-03" db="EMBL/GenBank/DDBJ databases">
        <title>Evolution of repeat sequences and sex chromosomes of tilapia species revealed by chromosome-level genomes.</title>
        <authorList>
            <person name="Xu L."/>
            <person name="Tao W."/>
            <person name="Wang D."/>
            <person name="Zhou Q."/>
        </authorList>
    </citation>
    <scope>NUCLEOTIDE SEQUENCE [LARGE SCALE GENOMIC DNA]</scope>
    <source>
        <strain evidence="16">Israel</strain>
    </source>
</reference>
<feature type="domain" description="RRM" evidence="14">
    <location>
        <begin position="26"/>
        <end position="103"/>
    </location>
</feature>
<evidence type="ECO:0000313" key="15">
    <source>
        <dbReference type="Ensembl" id="ENSOABP00000075254.1"/>
    </source>
</evidence>
<comment type="subcellular location">
    <subcellularLocation>
        <location evidence="2">Cytoplasm</location>
        <location evidence="2">Cytosol</location>
    </subcellularLocation>
    <subcellularLocation>
        <location evidence="1">Nucleus</location>
    </subcellularLocation>
</comment>
<comment type="similarity">
    <text evidence="9">Belongs to the RBM38 family.</text>
</comment>
<dbReference type="AlphaFoldDB" id="A0AAZ1Y5Q8"/>
<proteinExistence type="inferred from homology"/>
<dbReference type="Proteomes" id="UP000472276">
    <property type="component" value="Unassembled WGS sequence"/>
</dbReference>
<feature type="compositionally biased region" description="Low complexity" evidence="13">
    <location>
        <begin position="150"/>
        <end position="164"/>
    </location>
</feature>
<dbReference type="PANTHER" id="PTHR48024">
    <property type="entry name" value="GEO13361P1-RELATED"/>
    <property type="match status" value="1"/>
</dbReference>
<reference evidence="15" key="3">
    <citation type="submission" date="2025-09" db="UniProtKB">
        <authorList>
            <consortium name="Ensembl"/>
        </authorList>
    </citation>
    <scope>IDENTIFICATION</scope>
</reference>
<keyword evidence="7" id="KW-0508">mRNA splicing</keyword>
<feature type="compositionally biased region" description="Polar residues" evidence="13">
    <location>
        <begin position="216"/>
        <end position="226"/>
    </location>
</feature>
<evidence type="ECO:0000313" key="16">
    <source>
        <dbReference type="Proteomes" id="UP000472276"/>
    </source>
</evidence>
<dbReference type="GO" id="GO:0005829">
    <property type="term" value="C:cytosol"/>
    <property type="evidence" value="ECO:0007669"/>
    <property type="project" value="UniProtKB-SubCell"/>
</dbReference>
<evidence type="ECO:0000256" key="11">
    <source>
        <dbReference type="ARBA" id="ARBA00041483"/>
    </source>
</evidence>
<evidence type="ECO:0000256" key="13">
    <source>
        <dbReference type="SAM" id="MobiDB-lite"/>
    </source>
</evidence>
<evidence type="ECO:0000256" key="5">
    <source>
        <dbReference type="ARBA" id="ARBA00022782"/>
    </source>
</evidence>
<keyword evidence="6 12" id="KW-0694">RNA-binding</keyword>
<dbReference type="SUPFAM" id="SSF54928">
    <property type="entry name" value="RNA-binding domain, RBD"/>
    <property type="match status" value="1"/>
</dbReference>
<keyword evidence="3" id="KW-0963">Cytoplasm</keyword>
<dbReference type="PROSITE" id="PS50102">
    <property type="entry name" value="RRM"/>
    <property type="match status" value="1"/>
</dbReference>
<dbReference type="SMART" id="SM00360">
    <property type="entry name" value="RRM"/>
    <property type="match status" value="1"/>
</dbReference>
<feature type="region of interest" description="Disordered" evidence="13">
    <location>
        <begin position="216"/>
        <end position="239"/>
    </location>
</feature>
<sequence length="255" mass="28118">MLLHQYMNGALDVMHPTALQKDTTFTKIFVGGLPYHTNDASLRKYFEAFGDIDEAVVITDRQTGKSRGYGFVTMTDRGAAERACKDPNPIIDGRKANVNLAYLGAKPRSLQTGWPSLTSTRKHMCSPAWCCPLRFLLLSAPARTWTTAQPTPSTPRLPLSSSTRTPPPPLASWATATLPAPQPLLGLPPPPQPHLPYTPLSLLPLALVQRSCITPHSSTSSQTVCSEQGEEQRKGCGRKRRRWRWSGCKPLDRGY</sequence>
<dbReference type="Pfam" id="PF00076">
    <property type="entry name" value="RRM_1"/>
    <property type="match status" value="1"/>
</dbReference>
<evidence type="ECO:0000256" key="2">
    <source>
        <dbReference type="ARBA" id="ARBA00004514"/>
    </source>
</evidence>
<reference evidence="15" key="2">
    <citation type="submission" date="2025-08" db="UniProtKB">
        <authorList>
            <consortium name="Ensembl"/>
        </authorList>
    </citation>
    <scope>IDENTIFICATION</scope>
</reference>
<dbReference type="GO" id="GO:0005634">
    <property type="term" value="C:nucleus"/>
    <property type="evidence" value="ECO:0007669"/>
    <property type="project" value="UniProtKB-SubCell"/>
</dbReference>
<evidence type="ECO:0000256" key="7">
    <source>
        <dbReference type="ARBA" id="ARBA00023187"/>
    </source>
</evidence>
<keyword evidence="8" id="KW-0539">Nucleus</keyword>
<dbReference type="PANTHER" id="PTHR48024:SF28">
    <property type="entry name" value="RNA-BINDING PROTEIN 38"/>
    <property type="match status" value="1"/>
</dbReference>
<dbReference type="FunFam" id="3.30.70.330:FF:000077">
    <property type="entry name" value="RNA-binding motif protein 24"/>
    <property type="match status" value="1"/>
</dbReference>
<dbReference type="Gene3D" id="3.30.70.330">
    <property type="match status" value="1"/>
</dbReference>
<dbReference type="CDD" id="cd12384">
    <property type="entry name" value="RRM_RBM24_RBM38_like"/>
    <property type="match status" value="1"/>
</dbReference>
<name>A0AAZ1Y5Q8_OREAU</name>
<dbReference type="InterPro" id="IPR050886">
    <property type="entry name" value="RNA-binding_reg"/>
</dbReference>
<dbReference type="GO" id="GO:0006397">
    <property type="term" value="P:mRNA processing"/>
    <property type="evidence" value="ECO:0007669"/>
    <property type="project" value="UniProtKB-KW"/>
</dbReference>
<dbReference type="InterPro" id="IPR035979">
    <property type="entry name" value="RBD_domain_sf"/>
</dbReference>
<dbReference type="GO" id="GO:0030154">
    <property type="term" value="P:cell differentiation"/>
    <property type="evidence" value="ECO:0007669"/>
    <property type="project" value="UniProtKB-KW"/>
</dbReference>
<dbReference type="GO" id="GO:0043484">
    <property type="term" value="P:regulation of RNA splicing"/>
    <property type="evidence" value="ECO:0007669"/>
    <property type="project" value="TreeGrafter"/>
</dbReference>
<organism evidence="15 16">
    <name type="scientific">Oreochromis aureus</name>
    <name type="common">Israeli tilapia</name>
    <name type="synonym">Chromis aureus</name>
    <dbReference type="NCBI Taxonomy" id="47969"/>
    <lineage>
        <taxon>Eukaryota</taxon>
        <taxon>Metazoa</taxon>
        <taxon>Chordata</taxon>
        <taxon>Craniata</taxon>
        <taxon>Vertebrata</taxon>
        <taxon>Euteleostomi</taxon>
        <taxon>Actinopterygii</taxon>
        <taxon>Neopterygii</taxon>
        <taxon>Teleostei</taxon>
        <taxon>Neoteleostei</taxon>
        <taxon>Acanthomorphata</taxon>
        <taxon>Ovalentaria</taxon>
        <taxon>Cichlomorphae</taxon>
        <taxon>Cichliformes</taxon>
        <taxon>Cichlidae</taxon>
        <taxon>African cichlids</taxon>
        <taxon>Pseudocrenilabrinae</taxon>
        <taxon>Oreochromini</taxon>
        <taxon>Oreochromis</taxon>
    </lineage>
</organism>
<dbReference type="GO" id="GO:0003730">
    <property type="term" value="F:mRNA 3'-UTR binding"/>
    <property type="evidence" value="ECO:0007669"/>
    <property type="project" value="TreeGrafter"/>
</dbReference>
<evidence type="ECO:0000256" key="10">
    <source>
        <dbReference type="ARBA" id="ARBA00039528"/>
    </source>
</evidence>
<dbReference type="Ensembl" id="ENSOABT00000065737.1">
    <property type="protein sequence ID" value="ENSOABP00000075254.1"/>
    <property type="gene ID" value="ENSOABG00000018968.2"/>
</dbReference>
<evidence type="ECO:0000256" key="4">
    <source>
        <dbReference type="ARBA" id="ARBA00022664"/>
    </source>
</evidence>
<gene>
    <name evidence="15" type="primary">LOC116327099</name>
</gene>
<evidence type="ECO:0000256" key="9">
    <source>
        <dbReference type="ARBA" id="ARBA00038117"/>
    </source>
</evidence>
<evidence type="ECO:0000256" key="6">
    <source>
        <dbReference type="ARBA" id="ARBA00022884"/>
    </source>
</evidence>
<dbReference type="InterPro" id="IPR012677">
    <property type="entry name" value="Nucleotide-bd_a/b_plait_sf"/>
</dbReference>
<dbReference type="InterPro" id="IPR000504">
    <property type="entry name" value="RRM_dom"/>
</dbReference>
<evidence type="ECO:0000256" key="8">
    <source>
        <dbReference type="ARBA" id="ARBA00023242"/>
    </source>
</evidence>
<dbReference type="GO" id="GO:0008380">
    <property type="term" value="P:RNA splicing"/>
    <property type="evidence" value="ECO:0007669"/>
    <property type="project" value="UniProtKB-KW"/>
</dbReference>
<evidence type="ECO:0000259" key="14">
    <source>
        <dbReference type="PROSITE" id="PS50102"/>
    </source>
</evidence>
<protein>
    <recommendedName>
        <fullName evidence="10">RNA-binding protein 38</fullName>
    </recommendedName>
    <alternativeName>
        <fullName evidence="11">RNA-binding motif protein 38</fullName>
    </alternativeName>
</protein>
<keyword evidence="5" id="KW-0221">Differentiation</keyword>
<evidence type="ECO:0000256" key="1">
    <source>
        <dbReference type="ARBA" id="ARBA00004123"/>
    </source>
</evidence>
<keyword evidence="4" id="KW-0507">mRNA processing</keyword>
<evidence type="ECO:0000256" key="3">
    <source>
        <dbReference type="ARBA" id="ARBA00022490"/>
    </source>
</evidence>
<keyword evidence="16" id="KW-1185">Reference proteome</keyword>
<accession>A0AAZ1Y5Q8</accession>
<evidence type="ECO:0000256" key="12">
    <source>
        <dbReference type="PROSITE-ProRule" id="PRU00176"/>
    </source>
</evidence>